<dbReference type="Proteomes" id="UP001239111">
    <property type="component" value="Chromosome 2"/>
</dbReference>
<sequence>MEPLPTLPPKPRSFILPQSSTSKTSTTPVRPIIRPILRPIIRPSASTSGAPPKAPSAILTPVPLRLLQSAKTVTPIKRPPILPRPQIQPMLVYPPNQGQQQVKPPILLLPRPNQRKPMIFLPKPFTPAASSSSSSSTQNQSSQPQQKRNNVIQQPGTRYKRKRGRRGILLGEIEAPDQTEGVPGDDVGEDYIKLPNGRFQCTICNHTHCNLQCIKKHVSTVHKSMKLFKCPDCDKTFRQAYILRKHQKVHERQKPDAPTYGCDQCDYRTKHKFYIQSHIYRVHTDDYLFTCDRCGKRFKMKRELKDHQVLHNDETHICDICGKIFKGKHLLRNHKRNHTITDDFQCKTCRRKLCTQEALDKHMKLHNRVYECVDCGSQYGNKVSLEKHRNVHTRANAHECPMCHKVFADQATQKVHSLTHAGLKPYKCNVCGAGFTQRTPMMIHWRRKHPGETEPPPPVVLTGILKEMEEQLSTSKVPHANPE</sequence>
<gene>
    <name evidence="1" type="ORF">QAD02_010900</name>
</gene>
<evidence type="ECO:0000313" key="1">
    <source>
        <dbReference type="EMBL" id="KAJ8675114.1"/>
    </source>
</evidence>
<comment type="caution">
    <text evidence="1">The sequence shown here is derived from an EMBL/GenBank/DDBJ whole genome shotgun (WGS) entry which is preliminary data.</text>
</comment>
<protein>
    <submittedName>
        <fullName evidence="1">Uncharacterized protein</fullName>
    </submittedName>
</protein>
<organism evidence="1 2">
    <name type="scientific">Eretmocerus hayati</name>
    <dbReference type="NCBI Taxonomy" id="131215"/>
    <lineage>
        <taxon>Eukaryota</taxon>
        <taxon>Metazoa</taxon>
        <taxon>Ecdysozoa</taxon>
        <taxon>Arthropoda</taxon>
        <taxon>Hexapoda</taxon>
        <taxon>Insecta</taxon>
        <taxon>Pterygota</taxon>
        <taxon>Neoptera</taxon>
        <taxon>Endopterygota</taxon>
        <taxon>Hymenoptera</taxon>
        <taxon>Apocrita</taxon>
        <taxon>Proctotrupomorpha</taxon>
        <taxon>Chalcidoidea</taxon>
        <taxon>Aphelinidae</taxon>
        <taxon>Aphelininae</taxon>
        <taxon>Eretmocerus</taxon>
    </lineage>
</organism>
<proteinExistence type="predicted"/>
<dbReference type="EMBL" id="CM056742">
    <property type="protein sequence ID" value="KAJ8675114.1"/>
    <property type="molecule type" value="Genomic_DNA"/>
</dbReference>
<evidence type="ECO:0000313" key="2">
    <source>
        <dbReference type="Proteomes" id="UP001239111"/>
    </source>
</evidence>
<reference evidence="1" key="1">
    <citation type="submission" date="2023-04" db="EMBL/GenBank/DDBJ databases">
        <title>A chromosome-level genome assembly of the parasitoid wasp Eretmocerus hayati.</title>
        <authorList>
            <person name="Zhong Y."/>
            <person name="Liu S."/>
            <person name="Liu Y."/>
        </authorList>
    </citation>
    <scope>NUCLEOTIDE SEQUENCE</scope>
    <source>
        <strain evidence="1">ZJU_SS_LIU_2023</strain>
    </source>
</reference>
<keyword evidence="2" id="KW-1185">Reference proteome</keyword>
<name>A0ACC2NV37_9HYME</name>
<accession>A0ACC2NV37</accession>